<dbReference type="OrthoDB" id="426273at2759"/>
<dbReference type="EMBL" id="CAMXCT010000127">
    <property type="protein sequence ID" value="CAI3974316.1"/>
    <property type="molecule type" value="Genomic_DNA"/>
</dbReference>
<protein>
    <submittedName>
        <fullName evidence="2">Uncharacterized protein</fullName>
    </submittedName>
</protein>
<feature type="chain" id="PRO_5043272021" evidence="1">
    <location>
        <begin position="20"/>
        <end position="909"/>
    </location>
</feature>
<evidence type="ECO:0000313" key="3">
    <source>
        <dbReference type="EMBL" id="CAL4761628.1"/>
    </source>
</evidence>
<comment type="caution">
    <text evidence="2">The sequence shown here is derived from an EMBL/GenBank/DDBJ whole genome shotgun (WGS) entry which is preliminary data.</text>
</comment>
<evidence type="ECO:0000313" key="2">
    <source>
        <dbReference type="EMBL" id="CAI3974316.1"/>
    </source>
</evidence>
<organism evidence="2">
    <name type="scientific">Cladocopium goreaui</name>
    <dbReference type="NCBI Taxonomy" id="2562237"/>
    <lineage>
        <taxon>Eukaryota</taxon>
        <taxon>Sar</taxon>
        <taxon>Alveolata</taxon>
        <taxon>Dinophyceae</taxon>
        <taxon>Suessiales</taxon>
        <taxon>Symbiodiniaceae</taxon>
        <taxon>Cladocopium</taxon>
    </lineage>
</organism>
<feature type="signal peptide" evidence="1">
    <location>
        <begin position="1"/>
        <end position="19"/>
    </location>
</feature>
<evidence type="ECO:0000256" key="1">
    <source>
        <dbReference type="SAM" id="SignalP"/>
    </source>
</evidence>
<evidence type="ECO:0000313" key="4">
    <source>
        <dbReference type="Proteomes" id="UP001152797"/>
    </source>
</evidence>
<sequence length="909" mass="98519">MSSISISFVLPMLLRWAAAEEACSGEAACSAAVSKALLQTSSKNISGPSHLAADLSQSVGNRSMGCGMGVSGVCVATMDWQYELASMAPGSSANYFNAFLRVWSDATPLTGTIFCMGDREGSWVVSNTYGQNQGLYDSFQGLTYLRNLFIDPDDSQTWGTVGLYMGLFCPSGTSVDQYTELKVGFAFNKCNSGVNFMLSISADTIECFADKFAPVISRLAGMVPELSFGISVDRKLSKTMTLAHGDGDAIRIDDITLKPHLAMSTTVRFSIGQLLGMDDTIGDLLAGDLQAQFAVAYDGSENLLAALTWMAAADVSDALPDLVGGFASAYHLGPAAAALLLEQSGAASQVVSMVEGMQRSTSMLSVTGYLTLALAAPSNGILPDMSFQVFQVNMMLRTGPAQSSQDSEEAESHLPGLYFYLSADLGSFVESIVDTILGQSGGLLDVAGADTSGGISLTASQGIGFFVNTAGIGFYTEAKLAGSNTEIKCVFKFGNKKLRCKARLGWAELFLQNGKYVVQKISNFAGSGAQQVAEFFTSDVGGRGDKFGRNVVSKGKKVANRVKCKLSNLLGGSCGRSGGTPSSCGDGTEYVIKNEQDRCLKVSPDCFEPESDGKIYFYRRNCVPTFDECTHTSSSYATQMQNFWWFTRDRYLCNEYMHNMYFGDISDPDSNPKCLRLENQKVWFSNSPTPFHISKKSTERFRVAFHDVTGPYGQVCFQSSSAGGFLNQGRRRRRYWQEVYVRGYDGGRRWRRCDKDGAKTMRIYQKLEPGNGQNYEKENGDAQLRSPSTNVADDWRIAMRKSRSTADVGGTSVRRMYAAGAEFSEDLKDLGQASWAFSDLLEVESPRAQDQAGIGLDLGAEKNWGWQELYQSLADAARGSDLEKLLSISDAHLKELNSINAVSCPGTAE</sequence>
<name>A0A9P1FFN6_9DINO</name>
<proteinExistence type="predicted"/>
<keyword evidence="1" id="KW-0732">Signal</keyword>
<accession>A0A9P1FFN6</accession>
<keyword evidence="4" id="KW-1185">Reference proteome</keyword>
<dbReference type="AlphaFoldDB" id="A0A9P1FFN6"/>
<reference evidence="2" key="1">
    <citation type="submission" date="2022-10" db="EMBL/GenBank/DDBJ databases">
        <authorList>
            <person name="Chen Y."/>
            <person name="Dougan E. K."/>
            <person name="Chan C."/>
            <person name="Rhodes N."/>
            <person name="Thang M."/>
        </authorList>
    </citation>
    <scope>NUCLEOTIDE SEQUENCE</scope>
</reference>
<dbReference type="Proteomes" id="UP001152797">
    <property type="component" value="Unassembled WGS sequence"/>
</dbReference>
<dbReference type="EMBL" id="CAMXCT030000127">
    <property type="protein sequence ID" value="CAL4761628.1"/>
    <property type="molecule type" value="Genomic_DNA"/>
</dbReference>
<gene>
    <name evidence="2" type="ORF">C1SCF055_LOCUS2730</name>
</gene>
<reference evidence="3 4" key="2">
    <citation type="submission" date="2024-05" db="EMBL/GenBank/DDBJ databases">
        <authorList>
            <person name="Chen Y."/>
            <person name="Shah S."/>
            <person name="Dougan E. K."/>
            <person name="Thang M."/>
            <person name="Chan C."/>
        </authorList>
    </citation>
    <scope>NUCLEOTIDE SEQUENCE [LARGE SCALE GENOMIC DNA]</scope>
</reference>
<dbReference type="EMBL" id="CAMXCT020000127">
    <property type="protein sequence ID" value="CAL1127691.1"/>
    <property type="molecule type" value="Genomic_DNA"/>
</dbReference>